<protein>
    <recommendedName>
        <fullName evidence="2">DUF559 domain-containing protein</fullName>
    </recommendedName>
</protein>
<proteinExistence type="predicted"/>
<dbReference type="Gene3D" id="3.40.960.10">
    <property type="entry name" value="VSR Endonuclease"/>
    <property type="match status" value="1"/>
</dbReference>
<dbReference type="EMBL" id="KC246878">
    <property type="protein sequence ID" value="AHF26381.1"/>
    <property type="molecule type" value="Genomic_DNA"/>
</dbReference>
<name>W0FN79_9BACT</name>
<accession>W0FN79</accession>
<reference evidence="1" key="1">
    <citation type="journal article" date="2013" name="PLoS ONE">
        <title>Metagenomic insights into the carbohydrate-active enzymes carried by the microorganisms adhering to solid digesta in the rumen of cows.</title>
        <authorList>
            <person name="Wang L."/>
            <person name="Hatem A."/>
            <person name="Catalyurek U.V."/>
            <person name="Morrison M."/>
            <person name="Yu Z."/>
        </authorList>
    </citation>
    <scope>NUCLEOTIDE SEQUENCE</scope>
</reference>
<sequence>MVPSPGFQSRFFVLANEKSYTGRGPCPLTSGPESESAQEFGRYHSKYAPIFVEPHIFTVHPLLLWVQMAAYLRLEELVVLGDAMTRRSFYRVHVSPANFATLLNELPTTFPHRKKCDKAVKLLAENTDSCMETRLRFRMLRAGYGPFVINYRLTLNTADKKQAFLDIAIPNLKIAIEYSGKFHAQNWESDEARRTALSSAGWQILSVNAETLSNSGKFKDFLIQLSMTIARQQTILQRNQQM</sequence>
<dbReference type="InterPro" id="IPR011335">
    <property type="entry name" value="Restrct_endonuc-II-like"/>
</dbReference>
<organism evidence="1">
    <name type="scientific">uncultured bacterium Contig1474_n_1484_cl</name>
    <dbReference type="NCBI Taxonomy" id="1393433"/>
    <lineage>
        <taxon>Bacteria</taxon>
        <taxon>environmental samples</taxon>
    </lineage>
</organism>
<evidence type="ECO:0000313" key="1">
    <source>
        <dbReference type="EMBL" id="AHF26381.1"/>
    </source>
</evidence>
<dbReference type="AlphaFoldDB" id="W0FN79"/>
<dbReference type="SUPFAM" id="SSF52980">
    <property type="entry name" value="Restriction endonuclease-like"/>
    <property type="match status" value="1"/>
</dbReference>
<evidence type="ECO:0008006" key="2">
    <source>
        <dbReference type="Google" id="ProtNLM"/>
    </source>
</evidence>